<protein>
    <submittedName>
        <fullName evidence="4">Uncharacterized protein</fullName>
    </submittedName>
</protein>
<proteinExistence type="predicted"/>
<keyword evidence="3" id="KW-1133">Transmembrane helix</keyword>
<reference evidence="4 5" key="1">
    <citation type="journal article" date="2016" name="Nat. Commun.">
        <title>Thousands of microbial genomes shed light on interconnected biogeochemical processes in an aquifer system.</title>
        <authorList>
            <person name="Anantharaman K."/>
            <person name="Brown C.T."/>
            <person name="Hug L.A."/>
            <person name="Sharon I."/>
            <person name="Castelle C.J."/>
            <person name="Probst A.J."/>
            <person name="Thomas B.C."/>
            <person name="Singh A."/>
            <person name="Wilkins M.J."/>
            <person name="Karaoz U."/>
            <person name="Brodie E.L."/>
            <person name="Williams K.H."/>
            <person name="Hubbard S.S."/>
            <person name="Banfield J.F."/>
        </authorList>
    </citation>
    <scope>NUCLEOTIDE SEQUENCE [LARGE SCALE GENOMIC DNA]</scope>
</reference>
<keyword evidence="1" id="KW-0175">Coiled coil</keyword>
<name>A0A1G2U0L3_9BACT</name>
<feature type="coiled-coil region" evidence="1">
    <location>
        <begin position="198"/>
        <end position="225"/>
    </location>
</feature>
<evidence type="ECO:0000313" key="4">
    <source>
        <dbReference type="EMBL" id="OHB03071.1"/>
    </source>
</evidence>
<dbReference type="EMBL" id="MHWE01000023">
    <property type="protein sequence ID" value="OHB03071.1"/>
    <property type="molecule type" value="Genomic_DNA"/>
</dbReference>
<evidence type="ECO:0000256" key="2">
    <source>
        <dbReference type="SAM" id="MobiDB-lite"/>
    </source>
</evidence>
<dbReference type="Proteomes" id="UP000176800">
    <property type="component" value="Unassembled WGS sequence"/>
</dbReference>
<feature type="coiled-coil region" evidence="1">
    <location>
        <begin position="112"/>
        <end position="150"/>
    </location>
</feature>
<evidence type="ECO:0000256" key="3">
    <source>
        <dbReference type="SAM" id="Phobius"/>
    </source>
</evidence>
<feature type="transmembrane region" description="Helical" evidence="3">
    <location>
        <begin position="51"/>
        <end position="69"/>
    </location>
</feature>
<comment type="caution">
    <text evidence="4">The sequence shown here is derived from an EMBL/GenBank/DDBJ whole genome shotgun (WGS) entry which is preliminary data.</text>
</comment>
<gene>
    <name evidence="4" type="ORF">A3B14_00200</name>
</gene>
<evidence type="ECO:0000313" key="5">
    <source>
        <dbReference type="Proteomes" id="UP000176800"/>
    </source>
</evidence>
<dbReference type="AlphaFoldDB" id="A0A1G2U0L3"/>
<keyword evidence="3" id="KW-0812">Transmembrane</keyword>
<sequence length="360" mass="40491">MPNSPSNQIKSFWERPEGSTGMVFLALLIGIPVVWLWGSIVPWVVTMLQNTLTAMMLAASAAGAVFLVSNRRVRTLVSYLFKSAMRTVTGFFVEIDPIGIMKNYISDLKGKFRNIREQKSKLSGEIRSLVEELERNAKEISDQLMQAKAAKGRMSPAEVERVVGLSSRQIDRLEAMNSELRPLRDNMEALLRVTADMERQAEFVLEDLSQEVEVEERKRKAMKSGRSALRSARAILQGDDVAKELYDEALEATRDHYARIMGEIDMFVDETRGIASMVNLRDAVAVEKVNARIDAMLSSMEGKANAAILPQGQEVKLIMAASVDPLQKLDLDRPQDIPVSQESRNRPGQRYRRLFEDGEK</sequence>
<accession>A0A1G2U0L3</accession>
<feature type="transmembrane region" description="Helical" evidence="3">
    <location>
        <begin position="21"/>
        <end position="45"/>
    </location>
</feature>
<feature type="region of interest" description="Disordered" evidence="2">
    <location>
        <begin position="331"/>
        <end position="360"/>
    </location>
</feature>
<keyword evidence="3" id="KW-0472">Membrane</keyword>
<evidence type="ECO:0000256" key="1">
    <source>
        <dbReference type="SAM" id="Coils"/>
    </source>
</evidence>
<organism evidence="4 5">
    <name type="scientific">Candidatus Zambryskibacteria bacterium RIFCSPLOWO2_01_FULL_45_21</name>
    <dbReference type="NCBI Taxonomy" id="1802761"/>
    <lineage>
        <taxon>Bacteria</taxon>
        <taxon>Candidatus Zambryskiibacteriota</taxon>
    </lineage>
</organism>